<protein>
    <submittedName>
        <fullName evidence="2">Uncharacterized protein</fullName>
    </submittedName>
</protein>
<sequence length="74" mass="7681">MTDATGADDTAPDETPGEPDTEAVPDEELEEPSTETEPGEEPRSAQPDDAESDEAEPDHRAIGLGVDGPEPPAP</sequence>
<evidence type="ECO:0000256" key="1">
    <source>
        <dbReference type="SAM" id="MobiDB-lite"/>
    </source>
</evidence>
<comment type="caution">
    <text evidence="2">The sequence shown here is derived from an EMBL/GenBank/DDBJ whole genome shotgun (WGS) entry which is preliminary data.</text>
</comment>
<gene>
    <name evidence="2" type="ORF">ARHIZOSPH14_09050</name>
</gene>
<reference evidence="2" key="1">
    <citation type="submission" date="2022-12" db="EMBL/GenBank/DDBJ databases">
        <title>Reference genome sequencing for broad-spectrum identification of bacterial and archaeal isolates by mass spectrometry.</title>
        <authorList>
            <person name="Sekiguchi Y."/>
            <person name="Tourlousse D.M."/>
        </authorList>
    </citation>
    <scope>NUCLEOTIDE SEQUENCE</scope>
    <source>
        <strain evidence="2">14</strain>
    </source>
</reference>
<dbReference type="EMBL" id="BSDP01000001">
    <property type="protein sequence ID" value="GLI26663.1"/>
    <property type="molecule type" value="Genomic_DNA"/>
</dbReference>
<evidence type="ECO:0000313" key="2">
    <source>
        <dbReference type="EMBL" id="GLI26663.1"/>
    </source>
</evidence>
<feature type="region of interest" description="Disordered" evidence="1">
    <location>
        <begin position="1"/>
        <end position="74"/>
    </location>
</feature>
<dbReference type="RefSeq" id="WP_281882680.1">
    <property type="nucleotide sequence ID" value="NZ_BSDP01000001.1"/>
</dbReference>
<keyword evidence="3" id="KW-1185">Reference proteome</keyword>
<dbReference type="AlphaFoldDB" id="A0A9W6CZD8"/>
<proteinExistence type="predicted"/>
<organism evidence="2 3">
    <name type="scientific">Agromyces rhizosphaerae</name>
    <dbReference type="NCBI Taxonomy" id="88374"/>
    <lineage>
        <taxon>Bacteria</taxon>
        <taxon>Bacillati</taxon>
        <taxon>Actinomycetota</taxon>
        <taxon>Actinomycetes</taxon>
        <taxon>Micrococcales</taxon>
        <taxon>Microbacteriaceae</taxon>
        <taxon>Agromyces</taxon>
    </lineage>
</organism>
<evidence type="ECO:0000313" key="3">
    <source>
        <dbReference type="Proteomes" id="UP001144396"/>
    </source>
</evidence>
<dbReference type="Proteomes" id="UP001144396">
    <property type="component" value="Unassembled WGS sequence"/>
</dbReference>
<feature type="compositionally biased region" description="Acidic residues" evidence="1">
    <location>
        <begin position="10"/>
        <end position="39"/>
    </location>
</feature>
<name>A0A9W6CZD8_9MICO</name>
<accession>A0A9W6CZD8</accession>